<evidence type="ECO:0008006" key="3">
    <source>
        <dbReference type="Google" id="ProtNLM"/>
    </source>
</evidence>
<proteinExistence type="predicted"/>
<reference evidence="1 2" key="1">
    <citation type="submission" date="2017-10" db="EMBL/GenBank/DDBJ databases">
        <title>Integration of genomic and chemical information greatly accelerates assignment of the full stereostructure of myelolactone, a potent inhibitor of myeloma from a marine-derived Micromonospora.</title>
        <authorList>
            <person name="Kim M.C."/>
            <person name="Machado H."/>
            <person name="Jensen P.R."/>
            <person name="Fenical W."/>
        </authorList>
    </citation>
    <scope>NUCLEOTIDE SEQUENCE [LARGE SCALE GENOMIC DNA]</scope>
    <source>
        <strain evidence="1 2">CNY-010</strain>
    </source>
</reference>
<evidence type="ECO:0000313" key="2">
    <source>
        <dbReference type="Proteomes" id="UP000267804"/>
    </source>
</evidence>
<organism evidence="1 2">
    <name type="scientific">Micromonospora tulbaghiae</name>
    <dbReference type="NCBI Taxonomy" id="479978"/>
    <lineage>
        <taxon>Bacteria</taxon>
        <taxon>Bacillati</taxon>
        <taxon>Actinomycetota</taxon>
        <taxon>Actinomycetes</taxon>
        <taxon>Micromonosporales</taxon>
        <taxon>Micromonosporaceae</taxon>
        <taxon>Micromonospora</taxon>
    </lineage>
</organism>
<dbReference type="KEGG" id="mtua:CSH63_01070"/>
<dbReference type="RefSeq" id="WP_120568636.1">
    <property type="nucleotide sequence ID" value="NZ_CP024087.1"/>
</dbReference>
<dbReference type="Proteomes" id="UP000267804">
    <property type="component" value="Chromosome"/>
</dbReference>
<sequence length="128" mass="13813">MATLTLTKLWINHAGTGAAIAAQSAPGRTRTITTPGQVQTYAAGTRRPIAAGTRDDTYTFTLRLITTAQLDTLTSWIGQPVQIRNDRGLLLHATYFAIDTADIRGEHRYDATITAHTIGPPDEPALVL</sequence>
<evidence type="ECO:0000313" key="1">
    <source>
        <dbReference type="EMBL" id="AYF26075.1"/>
    </source>
</evidence>
<name>A0A386WCR1_9ACTN</name>
<gene>
    <name evidence="1" type="ORF">CSH63_01070</name>
</gene>
<dbReference type="EMBL" id="CP024087">
    <property type="protein sequence ID" value="AYF26075.1"/>
    <property type="molecule type" value="Genomic_DNA"/>
</dbReference>
<accession>A0A386WCR1</accession>
<dbReference type="AlphaFoldDB" id="A0A386WCR1"/>
<protein>
    <recommendedName>
        <fullName evidence="3">Phage tail protein</fullName>
    </recommendedName>
</protein>